<evidence type="ECO:0000259" key="3">
    <source>
        <dbReference type="PROSITE" id="PS50110"/>
    </source>
</evidence>
<sequence length="232" mass="26063">MRLLIVDDERLARAELRRLLAAHAQVEVVGEAADGDEALALAQQLQPDALLLDVNMPQRDGLSLARALGPAVRLVFCTAHEDFALEAFDLNAVDYLVKPVHPERLARALQRLQHWLPDPAPLDDEHRVLLRRGQRMALVRLGDVRAIHSRDNYLGLDTPDGEYLLAGSLQRLLPRLDARRYLQVSRSAVVRLDQIVEVLTDDAQALVLLMQGGSRVPVSRRHALQLRQRFSL</sequence>
<dbReference type="PROSITE" id="PS50930">
    <property type="entry name" value="HTH_LYTTR"/>
    <property type="match status" value="1"/>
</dbReference>
<feature type="modified residue" description="4-aspartylphosphate" evidence="2">
    <location>
        <position position="53"/>
    </location>
</feature>
<gene>
    <name evidence="5" type="ORF">QRD43_01120</name>
</gene>
<dbReference type="SUPFAM" id="SSF52172">
    <property type="entry name" value="CheY-like"/>
    <property type="match status" value="1"/>
</dbReference>
<organism evidence="5 6">
    <name type="scientific">Roseateles subflavus</name>
    <dbReference type="NCBI Taxonomy" id="3053353"/>
    <lineage>
        <taxon>Bacteria</taxon>
        <taxon>Pseudomonadati</taxon>
        <taxon>Pseudomonadota</taxon>
        <taxon>Betaproteobacteria</taxon>
        <taxon>Burkholderiales</taxon>
        <taxon>Sphaerotilaceae</taxon>
        <taxon>Roseateles</taxon>
    </lineage>
</organism>
<dbReference type="RefSeq" id="WP_285980626.1">
    <property type="nucleotide sequence ID" value="NZ_JASVDS010000001.1"/>
</dbReference>
<dbReference type="SMART" id="SM00850">
    <property type="entry name" value="LytTR"/>
    <property type="match status" value="1"/>
</dbReference>
<protein>
    <submittedName>
        <fullName evidence="5">Response regulator</fullName>
    </submittedName>
</protein>
<proteinExistence type="predicted"/>
<reference evidence="5 6" key="1">
    <citation type="submission" date="2023-06" db="EMBL/GenBank/DDBJ databases">
        <title>Pelomonas sp. APW6 16S ribosomal RNA gene genome sequencing and assembly.</title>
        <authorList>
            <person name="Woo H."/>
        </authorList>
    </citation>
    <scope>NUCLEOTIDE SEQUENCE [LARGE SCALE GENOMIC DNA]</scope>
    <source>
        <strain evidence="5 6">APW6</strain>
    </source>
</reference>
<dbReference type="EMBL" id="JASVDS010000001">
    <property type="protein sequence ID" value="MDL5030491.1"/>
    <property type="molecule type" value="Genomic_DNA"/>
</dbReference>
<name>A0ABT7LFZ7_9BURK</name>
<dbReference type="Pfam" id="PF04397">
    <property type="entry name" value="LytTR"/>
    <property type="match status" value="1"/>
</dbReference>
<evidence type="ECO:0000256" key="2">
    <source>
        <dbReference type="PROSITE-ProRule" id="PRU00169"/>
    </source>
</evidence>
<dbReference type="Gene3D" id="2.40.50.1020">
    <property type="entry name" value="LytTr DNA-binding domain"/>
    <property type="match status" value="1"/>
</dbReference>
<evidence type="ECO:0000313" key="6">
    <source>
        <dbReference type="Proteomes" id="UP001238603"/>
    </source>
</evidence>
<evidence type="ECO:0000313" key="5">
    <source>
        <dbReference type="EMBL" id="MDL5030491.1"/>
    </source>
</evidence>
<dbReference type="InterPro" id="IPR011006">
    <property type="entry name" value="CheY-like_superfamily"/>
</dbReference>
<dbReference type="PROSITE" id="PS50110">
    <property type="entry name" value="RESPONSE_REGULATORY"/>
    <property type="match status" value="1"/>
</dbReference>
<feature type="domain" description="HTH LytTR-type" evidence="4">
    <location>
        <begin position="128"/>
        <end position="232"/>
    </location>
</feature>
<dbReference type="Gene3D" id="3.40.50.2300">
    <property type="match status" value="1"/>
</dbReference>
<evidence type="ECO:0000259" key="4">
    <source>
        <dbReference type="PROSITE" id="PS50930"/>
    </source>
</evidence>
<evidence type="ECO:0000256" key="1">
    <source>
        <dbReference type="ARBA" id="ARBA00023125"/>
    </source>
</evidence>
<feature type="domain" description="Response regulatory" evidence="3">
    <location>
        <begin position="2"/>
        <end position="113"/>
    </location>
</feature>
<dbReference type="InterPro" id="IPR039420">
    <property type="entry name" value="WalR-like"/>
</dbReference>
<keyword evidence="2" id="KW-0597">Phosphoprotein</keyword>
<dbReference type="SMART" id="SM00448">
    <property type="entry name" value="REC"/>
    <property type="match status" value="1"/>
</dbReference>
<dbReference type="Proteomes" id="UP001238603">
    <property type="component" value="Unassembled WGS sequence"/>
</dbReference>
<comment type="caution">
    <text evidence="5">The sequence shown here is derived from an EMBL/GenBank/DDBJ whole genome shotgun (WGS) entry which is preliminary data.</text>
</comment>
<dbReference type="InterPro" id="IPR007492">
    <property type="entry name" value="LytTR_DNA-bd_dom"/>
</dbReference>
<dbReference type="PANTHER" id="PTHR48111:SF69">
    <property type="entry name" value="RESPONSE REGULATOR RECEIVER"/>
    <property type="match status" value="1"/>
</dbReference>
<accession>A0ABT7LFZ7</accession>
<dbReference type="InterPro" id="IPR001789">
    <property type="entry name" value="Sig_transdc_resp-reg_receiver"/>
</dbReference>
<dbReference type="PANTHER" id="PTHR48111">
    <property type="entry name" value="REGULATOR OF RPOS"/>
    <property type="match status" value="1"/>
</dbReference>
<keyword evidence="1" id="KW-0238">DNA-binding</keyword>
<keyword evidence="6" id="KW-1185">Reference proteome</keyword>
<dbReference type="Pfam" id="PF00072">
    <property type="entry name" value="Response_reg"/>
    <property type="match status" value="1"/>
</dbReference>